<name>A0A511KPB5_RHOTO</name>
<dbReference type="InterPro" id="IPR003673">
    <property type="entry name" value="CoA-Trfase_fam_III"/>
</dbReference>
<dbReference type="GO" id="GO:0003824">
    <property type="term" value="F:catalytic activity"/>
    <property type="evidence" value="ECO:0007669"/>
    <property type="project" value="InterPro"/>
</dbReference>
<comment type="similarity">
    <text evidence="1">Belongs to the CoA-transferase III family.</text>
</comment>
<dbReference type="SUPFAM" id="SSF89796">
    <property type="entry name" value="CoA-transferase family III (CaiB/BaiF)"/>
    <property type="match status" value="2"/>
</dbReference>
<dbReference type="OrthoDB" id="2308815at2759"/>
<accession>A0A511KPB5</accession>
<sequence>MATTASLVAGRLWQHARLPNAALKHLRLLGDDPLPSGFLLGCAAQATIGVAALAAAQLLALRTGENVVDVAVSARDAVAEVRSEHVATLDGGVVFEWDELAGQYRTKDGWIRPHTNWRHHKEGFLDLLGLPRDAKKADLAAALRERHADEVAEAAMERGLVCTAMRSFQEWDSHPQGHAAQSRGLSAPFTLTTLEKGAPKPLPPLTSGKPLEGVRVLDLTRVIAGPVAGRTLAAYGADVLWVTSPNLPSLPGLDLDTSRGKRAIHLDLRSPTDRETFTSLLSTADVLLQSYRPEGLASLGFGVEEVRKLNPDIVYVSLTAWGAVDGPEAEKGGPWARRKGFDSLVQFACGIGEAEGRAWADSERRENEAEKEMVPRPLPCQALDHGSGYILAFGIMAALYHRATSGGSYLLTNTLLSTAHFFRSLGRRSPSEAFGRPGIHIETANDLRARGQMATCPGFGGKTVEYVRHAAKFEGDVEVGWQRAPAGLGADRAEWLPRRDE</sequence>
<protein>
    <submittedName>
        <fullName evidence="2">L-carnitine dehydratase/bile acid-inducible protein F</fullName>
    </submittedName>
</protein>
<dbReference type="InterPro" id="IPR044855">
    <property type="entry name" value="CoA-Trfase_III_dom3_sf"/>
</dbReference>
<dbReference type="InterPro" id="IPR023606">
    <property type="entry name" value="CoA-Trfase_III_dom_1_sf"/>
</dbReference>
<dbReference type="EMBL" id="BJWK01000019">
    <property type="protein sequence ID" value="GEM12210.1"/>
    <property type="molecule type" value="Genomic_DNA"/>
</dbReference>
<dbReference type="InterPro" id="IPR050509">
    <property type="entry name" value="CoA-transferase_III"/>
</dbReference>
<dbReference type="Proteomes" id="UP000321518">
    <property type="component" value="Unassembled WGS sequence"/>
</dbReference>
<dbReference type="Pfam" id="PF02515">
    <property type="entry name" value="CoA_transf_3"/>
    <property type="match status" value="1"/>
</dbReference>
<reference evidence="2 3" key="1">
    <citation type="submission" date="2019-07" db="EMBL/GenBank/DDBJ databases">
        <title>Rhodotorula toruloides NBRC10032 genome sequencing.</title>
        <authorList>
            <person name="Shida Y."/>
            <person name="Takaku H."/>
            <person name="Ogasawara W."/>
            <person name="Mori K."/>
        </authorList>
    </citation>
    <scope>NUCLEOTIDE SEQUENCE [LARGE SCALE GENOMIC DNA]</scope>
    <source>
        <strain evidence="2 3">NBRC10032</strain>
    </source>
</reference>
<gene>
    <name evidence="2" type="ORF">Rt10032_c19g6227</name>
</gene>
<evidence type="ECO:0000313" key="3">
    <source>
        <dbReference type="Proteomes" id="UP000321518"/>
    </source>
</evidence>
<evidence type="ECO:0000313" key="2">
    <source>
        <dbReference type="EMBL" id="GEM12210.1"/>
    </source>
</evidence>
<dbReference type="AlphaFoldDB" id="A0A511KPB5"/>
<dbReference type="Gene3D" id="3.30.1540.10">
    <property type="entry name" value="formyl-coa transferase, domain 3"/>
    <property type="match status" value="1"/>
</dbReference>
<proteinExistence type="inferred from homology"/>
<dbReference type="PANTHER" id="PTHR48228:SF4">
    <property type="entry name" value="BLR3030 PROTEIN"/>
    <property type="match status" value="1"/>
</dbReference>
<organism evidence="2 3">
    <name type="scientific">Rhodotorula toruloides</name>
    <name type="common">Yeast</name>
    <name type="synonym">Rhodosporidium toruloides</name>
    <dbReference type="NCBI Taxonomy" id="5286"/>
    <lineage>
        <taxon>Eukaryota</taxon>
        <taxon>Fungi</taxon>
        <taxon>Dikarya</taxon>
        <taxon>Basidiomycota</taxon>
        <taxon>Pucciniomycotina</taxon>
        <taxon>Microbotryomycetes</taxon>
        <taxon>Sporidiobolales</taxon>
        <taxon>Sporidiobolaceae</taxon>
        <taxon>Rhodotorula</taxon>
    </lineage>
</organism>
<dbReference type="PANTHER" id="PTHR48228">
    <property type="entry name" value="SUCCINYL-COA--D-CITRAMALATE COA-TRANSFERASE"/>
    <property type="match status" value="1"/>
</dbReference>
<dbReference type="Gene3D" id="3.40.50.10540">
    <property type="entry name" value="Crotonobetainyl-coa:carnitine coa-transferase, domain 1"/>
    <property type="match status" value="2"/>
</dbReference>
<evidence type="ECO:0000256" key="1">
    <source>
        <dbReference type="ARBA" id="ARBA00008383"/>
    </source>
</evidence>
<comment type="caution">
    <text evidence="2">The sequence shown here is derived from an EMBL/GenBank/DDBJ whole genome shotgun (WGS) entry which is preliminary data.</text>
</comment>